<comment type="caution">
    <text evidence="14">The sequence shown here is derived from an EMBL/GenBank/DDBJ whole genome shotgun (WGS) entry which is preliminary data.</text>
</comment>
<dbReference type="GO" id="GO:0000105">
    <property type="term" value="P:L-histidine biosynthetic process"/>
    <property type="evidence" value="ECO:0007669"/>
    <property type="project" value="UniProtKB-KW"/>
</dbReference>
<keyword evidence="9 11" id="KW-0486">Methionine biosynthesis</keyword>
<evidence type="ECO:0000259" key="13">
    <source>
        <dbReference type="Pfam" id="PF02882"/>
    </source>
</evidence>
<accession>A0A2M6W6G3</accession>
<evidence type="ECO:0000256" key="7">
    <source>
        <dbReference type="ARBA" id="ARBA00023002"/>
    </source>
</evidence>
<evidence type="ECO:0000256" key="2">
    <source>
        <dbReference type="ARBA" id="ARBA00011738"/>
    </source>
</evidence>
<dbReference type="CDD" id="cd01080">
    <property type="entry name" value="NAD_bind_m-THF_DH_Cyclohyd"/>
    <property type="match status" value="1"/>
</dbReference>
<dbReference type="InterPro" id="IPR000672">
    <property type="entry name" value="THF_DH/CycHdrlase"/>
</dbReference>
<evidence type="ECO:0000256" key="8">
    <source>
        <dbReference type="ARBA" id="ARBA00023102"/>
    </source>
</evidence>
<reference evidence="15" key="1">
    <citation type="submission" date="2017-09" db="EMBL/GenBank/DDBJ databases">
        <title>Depth-based differentiation of microbial function through sediment-hosted aquifers and enrichment of novel symbionts in the deep terrestrial subsurface.</title>
        <authorList>
            <person name="Probst A.J."/>
            <person name="Ladd B."/>
            <person name="Jarett J.K."/>
            <person name="Geller-Mcgrath D.E."/>
            <person name="Sieber C.M.K."/>
            <person name="Emerson J.B."/>
            <person name="Anantharaman K."/>
            <person name="Thomas B.C."/>
            <person name="Malmstrom R."/>
            <person name="Stieglmeier M."/>
            <person name="Klingl A."/>
            <person name="Woyke T."/>
            <person name="Ryan C.M."/>
            <person name="Banfield J.F."/>
        </authorList>
    </citation>
    <scope>NUCLEOTIDE SEQUENCE [LARGE SCALE GENOMIC DNA]</scope>
</reference>
<dbReference type="Gene3D" id="3.40.50.720">
    <property type="entry name" value="NAD(P)-binding Rossmann-like Domain"/>
    <property type="match status" value="1"/>
</dbReference>
<comment type="subunit">
    <text evidence="2 11">Homodimer.</text>
</comment>
<dbReference type="EMBL" id="PFBV01000003">
    <property type="protein sequence ID" value="PIT88350.1"/>
    <property type="molecule type" value="Genomic_DNA"/>
</dbReference>
<gene>
    <name evidence="11" type="primary">folD</name>
    <name evidence="14" type="ORF">COU29_00980</name>
</gene>
<dbReference type="GO" id="GO:0035999">
    <property type="term" value="P:tetrahydrofolate interconversion"/>
    <property type="evidence" value="ECO:0007669"/>
    <property type="project" value="UniProtKB-UniRule"/>
</dbReference>
<evidence type="ECO:0000256" key="5">
    <source>
        <dbReference type="ARBA" id="ARBA00022801"/>
    </source>
</evidence>
<keyword evidence="3 11" id="KW-0554">One-carbon metabolism</keyword>
<keyword evidence="5 11" id="KW-0378">Hydrolase</keyword>
<keyword evidence="11" id="KW-0028">Amino-acid biosynthesis</keyword>
<dbReference type="PANTHER" id="PTHR48099">
    <property type="entry name" value="C-1-TETRAHYDROFOLATE SYNTHASE, CYTOPLASMIC-RELATED"/>
    <property type="match status" value="1"/>
</dbReference>
<evidence type="ECO:0000313" key="15">
    <source>
        <dbReference type="Proteomes" id="UP000231426"/>
    </source>
</evidence>
<comment type="catalytic activity">
    <reaction evidence="11">
        <text>(6R)-5,10-methenyltetrahydrofolate + H2O = (6R)-10-formyltetrahydrofolate + H(+)</text>
        <dbReference type="Rhea" id="RHEA:23700"/>
        <dbReference type="ChEBI" id="CHEBI:15377"/>
        <dbReference type="ChEBI" id="CHEBI:15378"/>
        <dbReference type="ChEBI" id="CHEBI:57455"/>
        <dbReference type="ChEBI" id="CHEBI:195366"/>
        <dbReference type="EC" id="3.5.4.9"/>
    </reaction>
</comment>
<dbReference type="InterPro" id="IPR020631">
    <property type="entry name" value="THF_DH/CycHdrlase_NAD-bd_dom"/>
</dbReference>
<evidence type="ECO:0000256" key="4">
    <source>
        <dbReference type="ARBA" id="ARBA00022755"/>
    </source>
</evidence>
<dbReference type="Pfam" id="PF02882">
    <property type="entry name" value="THF_DHG_CYH_C"/>
    <property type="match status" value="1"/>
</dbReference>
<dbReference type="SUPFAM" id="SSF51735">
    <property type="entry name" value="NAD(P)-binding Rossmann-fold domains"/>
    <property type="match status" value="1"/>
</dbReference>
<dbReference type="GO" id="GO:0005829">
    <property type="term" value="C:cytosol"/>
    <property type="evidence" value="ECO:0007669"/>
    <property type="project" value="TreeGrafter"/>
</dbReference>
<dbReference type="InterPro" id="IPR046346">
    <property type="entry name" value="Aminoacid_DH-like_N_sf"/>
</dbReference>
<organism evidence="14 15">
    <name type="scientific">Candidatus Magasanikbacteria bacterium CG10_big_fil_rev_8_21_14_0_10_36_32</name>
    <dbReference type="NCBI Taxonomy" id="1974646"/>
    <lineage>
        <taxon>Bacteria</taxon>
        <taxon>Candidatus Magasanikiibacteriota</taxon>
    </lineage>
</organism>
<dbReference type="HAMAP" id="MF_01576">
    <property type="entry name" value="THF_DHG_CYH"/>
    <property type="match status" value="1"/>
</dbReference>
<dbReference type="PANTHER" id="PTHR48099:SF5">
    <property type="entry name" value="C-1-TETRAHYDROFOLATE SYNTHASE, CYTOPLASMIC"/>
    <property type="match status" value="1"/>
</dbReference>
<feature type="domain" description="Tetrahydrofolate dehydrogenase/cyclohydrolase NAD(P)-binding" evidence="13">
    <location>
        <begin position="136"/>
        <end position="277"/>
    </location>
</feature>
<comment type="similarity">
    <text evidence="11">Belongs to the tetrahydrofolate dehydrogenase/cyclohydrolase family.</text>
</comment>
<keyword evidence="4 11" id="KW-0658">Purine biosynthesis</keyword>
<feature type="binding site" evidence="11">
    <location>
        <begin position="162"/>
        <end position="164"/>
    </location>
    <ligand>
        <name>NADP(+)</name>
        <dbReference type="ChEBI" id="CHEBI:58349"/>
    </ligand>
</feature>
<evidence type="ECO:0000256" key="3">
    <source>
        <dbReference type="ARBA" id="ARBA00022563"/>
    </source>
</evidence>
<dbReference type="Pfam" id="PF00763">
    <property type="entry name" value="THF_DHG_CYH"/>
    <property type="match status" value="1"/>
</dbReference>
<dbReference type="EC" id="1.5.1.5" evidence="11"/>
<dbReference type="Gene3D" id="3.40.50.10860">
    <property type="entry name" value="Leucine Dehydrogenase, chain A, domain 1"/>
    <property type="match status" value="1"/>
</dbReference>
<dbReference type="GO" id="GO:0004477">
    <property type="term" value="F:methenyltetrahydrofolate cyclohydrolase activity"/>
    <property type="evidence" value="ECO:0007669"/>
    <property type="project" value="UniProtKB-UniRule"/>
</dbReference>
<evidence type="ECO:0000256" key="10">
    <source>
        <dbReference type="ARBA" id="ARBA00023268"/>
    </source>
</evidence>
<evidence type="ECO:0000256" key="9">
    <source>
        <dbReference type="ARBA" id="ARBA00023167"/>
    </source>
</evidence>
<dbReference type="PROSITE" id="PS00767">
    <property type="entry name" value="THF_DHG_CYH_2"/>
    <property type="match status" value="1"/>
</dbReference>
<dbReference type="PRINTS" id="PR00085">
    <property type="entry name" value="THFDHDRGNASE"/>
</dbReference>
<dbReference type="GO" id="GO:0006164">
    <property type="term" value="P:purine nucleotide biosynthetic process"/>
    <property type="evidence" value="ECO:0007669"/>
    <property type="project" value="UniProtKB-KW"/>
</dbReference>
<sequence>MLIDGKAIAFKINQETLDKVKKMNHNWFNPKVAVVLIGNRPESEVYVRQKEMMAKKLGFGFELLRFPSKIKEEDLIREIMAAQSRRDTAGIIIQLPLPKQFDQQKILSYILPEADIDCLTEINLGRLLLKDNRLEPPTAGAVMEILRDLNVDFPGKNVVIIGSGLLLGRPLAVLLMNARATVTICNSTTKNLTKKCLEADIIISGAGKKNLVTAKMVKKGTIVIDAGFSFDKGKVFGDVNVSGLDKKGVLVTPTPGGVGPITVAKLFQNAAICAERKMTGNV</sequence>
<proteinExistence type="inferred from homology"/>
<evidence type="ECO:0000256" key="11">
    <source>
        <dbReference type="HAMAP-Rule" id="MF_01576"/>
    </source>
</evidence>
<dbReference type="GO" id="GO:0009086">
    <property type="term" value="P:methionine biosynthetic process"/>
    <property type="evidence" value="ECO:0007669"/>
    <property type="project" value="UniProtKB-KW"/>
</dbReference>
<dbReference type="InterPro" id="IPR036291">
    <property type="entry name" value="NAD(P)-bd_dom_sf"/>
</dbReference>
<dbReference type="GO" id="GO:0004488">
    <property type="term" value="F:methylenetetrahydrofolate dehydrogenase (NADP+) activity"/>
    <property type="evidence" value="ECO:0007669"/>
    <property type="project" value="UniProtKB-UniRule"/>
</dbReference>
<evidence type="ECO:0000256" key="6">
    <source>
        <dbReference type="ARBA" id="ARBA00022857"/>
    </source>
</evidence>
<comment type="catalytic activity">
    <reaction evidence="11">
        <text>(6R)-5,10-methylene-5,6,7,8-tetrahydrofolate + NADP(+) = (6R)-5,10-methenyltetrahydrofolate + NADPH</text>
        <dbReference type="Rhea" id="RHEA:22812"/>
        <dbReference type="ChEBI" id="CHEBI:15636"/>
        <dbReference type="ChEBI" id="CHEBI:57455"/>
        <dbReference type="ChEBI" id="CHEBI:57783"/>
        <dbReference type="ChEBI" id="CHEBI:58349"/>
        <dbReference type="EC" id="1.5.1.5"/>
    </reaction>
</comment>
<keyword evidence="6 11" id="KW-0521">NADP</keyword>
<keyword evidence="8 11" id="KW-0368">Histidine biosynthesis</keyword>
<comment type="function">
    <text evidence="11">Catalyzes the oxidation of 5,10-methylenetetrahydrofolate to 5,10-methenyltetrahydrofolate and then the hydrolysis of 5,10-methenyltetrahydrofolate to 10-formyltetrahydrofolate.</text>
</comment>
<dbReference type="AlphaFoldDB" id="A0A2M6W6G3"/>
<dbReference type="SUPFAM" id="SSF53223">
    <property type="entry name" value="Aminoacid dehydrogenase-like, N-terminal domain"/>
    <property type="match status" value="1"/>
</dbReference>
<keyword evidence="10 11" id="KW-0511">Multifunctional enzyme</keyword>
<evidence type="ECO:0000259" key="12">
    <source>
        <dbReference type="Pfam" id="PF00763"/>
    </source>
</evidence>
<dbReference type="FunFam" id="3.40.50.10860:FF:000005">
    <property type="entry name" value="C-1-tetrahydrofolate synthase, cytoplasmic, putative"/>
    <property type="match status" value="1"/>
</dbReference>
<dbReference type="Proteomes" id="UP000231426">
    <property type="component" value="Unassembled WGS sequence"/>
</dbReference>
<dbReference type="InterPro" id="IPR020867">
    <property type="entry name" value="THF_DH/CycHdrlase_CS"/>
</dbReference>
<dbReference type="InterPro" id="IPR020630">
    <property type="entry name" value="THF_DH/CycHdrlase_cat_dom"/>
</dbReference>
<dbReference type="EC" id="3.5.4.9" evidence="11"/>
<evidence type="ECO:0000256" key="1">
    <source>
        <dbReference type="ARBA" id="ARBA00004777"/>
    </source>
</evidence>
<evidence type="ECO:0000313" key="14">
    <source>
        <dbReference type="EMBL" id="PIT88350.1"/>
    </source>
</evidence>
<feature type="domain" description="Tetrahydrofolate dehydrogenase/cyclohydrolase catalytic" evidence="12">
    <location>
        <begin position="3"/>
        <end position="117"/>
    </location>
</feature>
<name>A0A2M6W6G3_9BACT</name>
<comment type="pathway">
    <text evidence="1 11">One-carbon metabolism; tetrahydrofolate interconversion.</text>
</comment>
<protein>
    <recommendedName>
        <fullName evidence="11">Bifunctional protein FolD</fullName>
    </recommendedName>
    <domain>
        <recommendedName>
            <fullName evidence="11">Methylenetetrahydrofolate dehydrogenase</fullName>
            <ecNumber evidence="11">1.5.1.5</ecNumber>
        </recommendedName>
    </domain>
    <domain>
        <recommendedName>
            <fullName evidence="11">Methenyltetrahydrofolate cyclohydrolase</fullName>
            <ecNumber evidence="11">3.5.4.9</ecNumber>
        </recommendedName>
    </domain>
</protein>
<comment type="caution">
    <text evidence="11">Lacks conserved residue(s) required for the propagation of feature annotation.</text>
</comment>
<dbReference type="UniPathway" id="UPA00193"/>
<keyword evidence="7 11" id="KW-0560">Oxidoreductase</keyword>